<sequence>MIKHCWAQAAASFVIATGIESGLFKYMAQNTGPKKVNQPSKALCFNHDVLSCMTRYLGSMGYLKETGTDEYEPTNFAKSLSLPIIAGGYTCM</sequence>
<evidence type="ECO:0000313" key="1">
    <source>
        <dbReference type="EMBL" id="GKT51197.1"/>
    </source>
</evidence>
<dbReference type="AlphaFoldDB" id="A0AA37URP8"/>
<dbReference type="Gene3D" id="1.10.10.10">
    <property type="entry name" value="Winged helix-like DNA-binding domain superfamily/Winged helix DNA-binding domain"/>
    <property type="match status" value="1"/>
</dbReference>
<keyword evidence="2" id="KW-1185">Reference proteome</keyword>
<gene>
    <name evidence="1" type="ORF">ColSpa_11378</name>
</gene>
<organism evidence="1 2">
    <name type="scientific">Colletotrichum spaethianum</name>
    <dbReference type="NCBI Taxonomy" id="700344"/>
    <lineage>
        <taxon>Eukaryota</taxon>
        <taxon>Fungi</taxon>
        <taxon>Dikarya</taxon>
        <taxon>Ascomycota</taxon>
        <taxon>Pezizomycotina</taxon>
        <taxon>Sordariomycetes</taxon>
        <taxon>Hypocreomycetidae</taxon>
        <taxon>Glomerellales</taxon>
        <taxon>Glomerellaceae</taxon>
        <taxon>Colletotrichum</taxon>
        <taxon>Colletotrichum spaethianum species complex</taxon>
    </lineage>
</organism>
<evidence type="ECO:0000313" key="2">
    <source>
        <dbReference type="Proteomes" id="UP001055115"/>
    </source>
</evidence>
<dbReference type="InterPro" id="IPR036388">
    <property type="entry name" value="WH-like_DNA-bd_sf"/>
</dbReference>
<dbReference type="RefSeq" id="XP_049133547.1">
    <property type="nucleotide sequence ID" value="XM_049277590.1"/>
</dbReference>
<dbReference type="Proteomes" id="UP001055115">
    <property type="component" value="Unassembled WGS sequence"/>
</dbReference>
<dbReference type="EMBL" id="BQXU01000045">
    <property type="protein sequence ID" value="GKT51197.1"/>
    <property type="molecule type" value="Genomic_DNA"/>
</dbReference>
<protein>
    <submittedName>
        <fullName evidence="1">Uncharacterized protein</fullName>
    </submittedName>
</protein>
<dbReference type="InterPro" id="IPR036390">
    <property type="entry name" value="WH_DNA-bd_sf"/>
</dbReference>
<reference evidence="1 2" key="1">
    <citation type="submission" date="2022-03" db="EMBL/GenBank/DDBJ databases">
        <title>Genome data of Colletotrichum spp.</title>
        <authorList>
            <person name="Utami Y.D."/>
            <person name="Hiruma K."/>
        </authorList>
    </citation>
    <scope>NUCLEOTIDE SEQUENCE [LARGE SCALE GENOMIC DNA]</scope>
    <source>
        <strain evidence="1 2">MAFF 239500</strain>
    </source>
</reference>
<name>A0AA37URP8_9PEZI</name>
<dbReference type="SUPFAM" id="SSF46785">
    <property type="entry name" value="Winged helix' DNA-binding domain"/>
    <property type="match status" value="1"/>
</dbReference>
<dbReference type="GeneID" id="73332180"/>
<proteinExistence type="predicted"/>
<comment type="caution">
    <text evidence="1">The sequence shown here is derived from an EMBL/GenBank/DDBJ whole genome shotgun (WGS) entry which is preliminary data.</text>
</comment>
<accession>A0AA37URP8</accession>